<accession>A0A379LTS1</accession>
<dbReference type="PANTHER" id="PTHR40758:SF1">
    <property type="entry name" value="CONSERVED PROTEIN"/>
    <property type="match status" value="1"/>
</dbReference>
<dbReference type="EMBL" id="UGVI01000001">
    <property type="protein sequence ID" value="SUE13322.1"/>
    <property type="molecule type" value="Genomic_DNA"/>
</dbReference>
<organism evidence="3 4">
    <name type="scientific">Rhodococcus gordoniae</name>
    <dbReference type="NCBI Taxonomy" id="223392"/>
    <lineage>
        <taxon>Bacteria</taxon>
        <taxon>Bacillati</taxon>
        <taxon>Actinomycetota</taxon>
        <taxon>Actinomycetes</taxon>
        <taxon>Mycobacteriales</taxon>
        <taxon>Nocardiaceae</taxon>
        <taxon>Rhodococcus</taxon>
    </lineage>
</organism>
<dbReference type="InterPro" id="IPR034660">
    <property type="entry name" value="DinB/YfiT-like"/>
</dbReference>
<dbReference type="SUPFAM" id="SSF109854">
    <property type="entry name" value="DinB/YfiT-like putative metalloenzymes"/>
    <property type="match status" value="1"/>
</dbReference>
<dbReference type="AlphaFoldDB" id="A0A379LTS1"/>
<dbReference type="Pfam" id="PF11716">
    <property type="entry name" value="MDMPI_N"/>
    <property type="match status" value="1"/>
</dbReference>
<dbReference type="GO" id="GO:0046872">
    <property type="term" value="F:metal ion binding"/>
    <property type="evidence" value="ECO:0007669"/>
    <property type="project" value="InterPro"/>
</dbReference>
<protein>
    <submittedName>
        <fullName evidence="3">Uncharacterized Actinobacterial protein</fullName>
    </submittedName>
</protein>
<evidence type="ECO:0000259" key="2">
    <source>
        <dbReference type="Pfam" id="PF11716"/>
    </source>
</evidence>
<evidence type="ECO:0000313" key="4">
    <source>
        <dbReference type="Proteomes" id="UP000254569"/>
    </source>
</evidence>
<dbReference type="Proteomes" id="UP000254569">
    <property type="component" value="Unassembled WGS sequence"/>
</dbReference>
<reference evidence="3 4" key="1">
    <citation type="submission" date="2018-06" db="EMBL/GenBank/DDBJ databases">
        <authorList>
            <consortium name="Pathogen Informatics"/>
            <person name="Doyle S."/>
        </authorList>
    </citation>
    <scope>NUCLEOTIDE SEQUENCE [LARGE SCALE GENOMIC DNA]</scope>
    <source>
        <strain evidence="3 4">NCTC13296</strain>
    </source>
</reference>
<sequence length="261" mass="29360">MLDYARYCGEIVEQTELLVDSLTGQDMTTPVPSCPGWNLGQLARHIGYGHRWAAEAVRGNGTMPRTDRAMRELADYVDEDPDEVIPWLREGAHELGTALREIGPNMRVWTPIPGGKKTPEFFARRFTHETVVHRADAALALGVEFTVAHDLAVDSVDEWLDLAVVTWPRHDAERHRALHGPDRTLHFHATDTSAEWVVDLTGEEFVWRHAHEKSAVAVRGPLTELLLVLYRRRAVDAADVKVFGDTEFLATWLDVSPFGQP</sequence>
<dbReference type="RefSeq" id="WP_064063236.1">
    <property type="nucleotide sequence ID" value="NZ_LPZN01000011.1"/>
</dbReference>
<gene>
    <name evidence="3" type="ORF">NCTC13296_00130</name>
</gene>
<proteinExistence type="predicted"/>
<keyword evidence="4" id="KW-1185">Reference proteome</keyword>
<feature type="domain" description="MDMPI C-terminal" evidence="1">
    <location>
        <begin position="150"/>
        <end position="249"/>
    </location>
</feature>
<dbReference type="InterPro" id="IPR024344">
    <property type="entry name" value="MDMPI_metal-binding"/>
</dbReference>
<dbReference type="OrthoDB" id="3671213at2"/>
<dbReference type="PANTHER" id="PTHR40758">
    <property type="entry name" value="CONSERVED PROTEIN"/>
    <property type="match status" value="1"/>
</dbReference>
<dbReference type="InterPro" id="IPR017517">
    <property type="entry name" value="Maleyloyr_isom"/>
</dbReference>
<dbReference type="Pfam" id="PF07398">
    <property type="entry name" value="MDMPI_C"/>
    <property type="match status" value="1"/>
</dbReference>
<dbReference type="InterPro" id="IPR010872">
    <property type="entry name" value="MDMPI_C-term_domain"/>
</dbReference>
<evidence type="ECO:0000313" key="3">
    <source>
        <dbReference type="EMBL" id="SUE13322.1"/>
    </source>
</evidence>
<name>A0A379LTS1_9NOCA</name>
<dbReference type="GO" id="GO:0005886">
    <property type="term" value="C:plasma membrane"/>
    <property type="evidence" value="ECO:0007669"/>
    <property type="project" value="TreeGrafter"/>
</dbReference>
<feature type="domain" description="Mycothiol-dependent maleylpyruvate isomerase metal-binding" evidence="2">
    <location>
        <begin position="10"/>
        <end position="138"/>
    </location>
</feature>
<dbReference type="NCBIfam" id="TIGR03083">
    <property type="entry name" value="maleylpyruvate isomerase family mycothiol-dependent enzyme"/>
    <property type="match status" value="1"/>
</dbReference>
<evidence type="ECO:0000259" key="1">
    <source>
        <dbReference type="Pfam" id="PF07398"/>
    </source>
</evidence>